<reference evidence="14 15" key="1">
    <citation type="submission" date="2020-08" db="EMBL/GenBank/DDBJ databases">
        <title>Plant Genome Project.</title>
        <authorList>
            <person name="Zhang R.-G."/>
        </authorList>
    </citation>
    <scope>NUCLEOTIDE SEQUENCE [LARGE SCALE GENOMIC DNA]</scope>
    <source>
        <tissue evidence="14">Rhizome</tissue>
    </source>
</reference>
<evidence type="ECO:0000256" key="3">
    <source>
        <dbReference type="ARBA" id="ARBA00022679"/>
    </source>
</evidence>
<evidence type="ECO:0000313" key="14">
    <source>
        <dbReference type="EMBL" id="KAG6495378.1"/>
    </source>
</evidence>
<dbReference type="InterPro" id="IPR021721">
    <property type="entry name" value="Znf_CCCH-type_TRM13"/>
</dbReference>
<dbReference type="GO" id="GO:0030488">
    <property type="term" value="P:tRNA methylation"/>
    <property type="evidence" value="ECO:0007669"/>
    <property type="project" value="InterPro"/>
</dbReference>
<comment type="catalytic activity">
    <reaction evidence="9 12">
        <text>cytidine(4) in tRNA(Pro) + S-adenosyl-L-methionine = 2'-O-methylcytidine(4) in tRNA(Pro) + S-adenosyl-L-homocysteine + H(+)</text>
        <dbReference type="Rhea" id="RHEA:32767"/>
        <dbReference type="Rhea" id="RHEA-COMP:10397"/>
        <dbReference type="Rhea" id="RHEA-COMP:10398"/>
        <dbReference type="ChEBI" id="CHEBI:15378"/>
        <dbReference type="ChEBI" id="CHEBI:57856"/>
        <dbReference type="ChEBI" id="CHEBI:59789"/>
        <dbReference type="ChEBI" id="CHEBI:74495"/>
        <dbReference type="ChEBI" id="CHEBI:82748"/>
        <dbReference type="EC" id="2.1.1.225"/>
    </reaction>
</comment>
<dbReference type="EC" id="2.1.1.225" evidence="12"/>
<dbReference type="Pfam" id="PF11722">
    <property type="entry name" value="zf-TRM13_CCCH"/>
    <property type="match status" value="1"/>
</dbReference>
<keyword evidence="7 12" id="KW-0863">Zinc-finger</keyword>
<protein>
    <recommendedName>
        <fullName evidence="12">tRNA:m(4)X modification enzyme TRM13</fullName>
        <ecNumber evidence="12">2.1.1.225</ecNumber>
    </recommendedName>
</protein>
<dbReference type="Pfam" id="PF05206">
    <property type="entry name" value="TRM13"/>
    <property type="match status" value="1"/>
</dbReference>
<evidence type="ECO:0000256" key="2">
    <source>
        <dbReference type="ARBA" id="ARBA00022603"/>
    </source>
</evidence>
<gene>
    <name evidence="14" type="ORF">ZIOFF_043181</name>
</gene>
<evidence type="ECO:0000256" key="6">
    <source>
        <dbReference type="ARBA" id="ARBA00022723"/>
    </source>
</evidence>
<evidence type="ECO:0000256" key="8">
    <source>
        <dbReference type="ARBA" id="ARBA00022833"/>
    </source>
</evidence>
<evidence type="ECO:0000256" key="11">
    <source>
        <dbReference type="ARBA" id="ARBA00049393"/>
    </source>
</evidence>
<comment type="catalytic activity">
    <reaction evidence="10 12">
        <text>cytidine(4) in tRNA(Gly)(GCC) + S-adenosyl-L-methionine = 2'-O-methylcytidine(4) in tRNA(Gly)(GCC) + S-adenosyl-L-homocysteine + H(+)</text>
        <dbReference type="Rhea" id="RHEA:43192"/>
        <dbReference type="Rhea" id="RHEA-COMP:10399"/>
        <dbReference type="Rhea" id="RHEA-COMP:10400"/>
        <dbReference type="ChEBI" id="CHEBI:15378"/>
        <dbReference type="ChEBI" id="CHEBI:57856"/>
        <dbReference type="ChEBI" id="CHEBI:59789"/>
        <dbReference type="ChEBI" id="CHEBI:74495"/>
        <dbReference type="ChEBI" id="CHEBI:82748"/>
        <dbReference type="EC" id="2.1.1.225"/>
    </reaction>
</comment>
<organism evidence="14 15">
    <name type="scientific">Zingiber officinale</name>
    <name type="common">Ginger</name>
    <name type="synonym">Amomum zingiber</name>
    <dbReference type="NCBI Taxonomy" id="94328"/>
    <lineage>
        <taxon>Eukaryota</taxon>
        <taxon>Viridiplantae</taxon>
        <taxon>Streptophyta</taxon>
        <taxon>Embryophyta</taxon>
        <taxon>Tracheophyta</taxon>
        <taxon>Spermatophyta</taxon>
        <taxon>Magnoliopsida</taxon>
        <taxon>Liliopsida</taxon>
        <taxon>Zingiberales</taxon>
        <taxon>Zingiberaceae</taxon>
        <taxon>Zingiber</taxon>
    </lineage>
</organism>
<evidence type="ECO:0000256" key="7">
    <source>
        <dbReference type="ARBA" id="ARBA00022771"/>
    </source>
</evidence>
<evidence type="ECO:0000256" key="9">
    <source>
        <dbReference type="ARBA" id="ARBA00048165"/>
    </source>
</evidence>
<accession>A0A8J5FUI2</accession>
<comment type="catalytic activity">
    <reaction evidence="11 12">
        <text>adenosine(4) in tRNA(His) + S-adenosyl-L-methionine = 2'-O-methyladenosine(4) in tRNA(His) + S-adenosyl-L-homocysteine + H(+)</text>
        <dbReference type="Rhea" id="RHEA:43196"/>
        <dbReference type="Rhea" id="RHEA-COMP:10401"/>
        <dbReference type="Rhea" id="RHEA-COMP:10402"/>
        <dbReference type="ChEBI" id="CHEBI:15378"/>
        <dbReference type="ChEBI" id="CHEBI:57856"/>
        <dbReference type="ChEBI" id="CHEBI:59789"/>
        <dbReference type="ChEBI" id="CHEBI:74411"/>
        <dbReference type="ChEBI" id="CHEBI:74477"/>
        <dbReference type="EC" id="2.1.1.225"/>
    </reaction>
</comment>
<evidence type="ECO:0000256" key="5">
    <source>
        <dbReference type="ARBA" id="ARBA00022694"/>
    </source>
</evidence>
<dbReference type="EMBL" id="JACMSC010000012">
    <property type="protein sequence ID" value="KAG6495378.1"/>
    <property type="molecule type" value="Genomic_DNA"/>
</dbReference>
<keyword evidence="2 12" id="KW-0489">Methyltransferase</keyword>
<evidence type="ECO:0000256" key="10">
    <source>
        <dbReference type="ARBA" id="ARBA00048635"/>
    </source>
</evidence>
<evidence type="ECO:0000313" key="15">
    <source>
        <dbReference type="Proteomes" id="UP000734854"/>
    </source>
</evidence>
<dbReference type="PROSITE" id="PS51800">
    <property type="entry name" value="ZF_CHHC_U11_48K"/>
    <property type="match status" value="1"/>
</dbReference>
<feature type="domain" description="CHHC U11-48K-type" evidence="13">
    <location>
        <begin position="66"/>
        <end position="93"/>
    </location>
</feature>
<dbReference type="Proteomes" id="UP000734854">
    <property type="component" value="Unassembled WGS sequence"/>
</dbReference>
<sequence>MVATTVTQFVTRAPPLVGEAEEREESAASPDRCQFWLPNKRRLCANTPLPSSRFCGNHDPDAGARRIPCPIDPSHSVSEDNLQSHVKKCPFRKQALALESQPYYSKGINGSPDDDYVDSAAKRNAILQLSVKDFQTLLEKVKSIHSTISVVLLDSYVIPDACSAWLKQQHLDRKLPYQEKHAMQQASIVGNIEATGILQKPNESTEPFYQEIVGRDHFGRDESQIPAVVEFGAGRGYLTQMLTDCYGLGKVCLIERKSYKLKVSFLARSIIFIKPC</sequence>
<evidence type="ECO:0000256" key="12">
    <source>
        <dbReference type="RuleBase" id="RU367103"/>
    </source>
</evidence>
<name>A0A8J5FUI2_ZINOF</name>
<keyword evidence="6 12" id="KW-0479">Metal-binding</keyword>
<keyword evidence="3 12" id="KW-0808">Transferase</keyword>
<dbReference type="AlphaFoldDB" id="A0A8J5FUI2"/>
<keyword evidence="15" id="KW-1185">Reference proteome</keyword>
<comment type="caution">
    <text evidence="14">The sequence shown here is derived from an EMBL/GenBank/DDBJ whole genome shotgun (WGS) entry which is preliminary data.</text>
</comment>
<keyword evidence="5 12" id="KW-0819">tRNA processing</keyword>
<dbReference type="GO" id="GO:0008270">
    <property type="term" value="F:zinc ion binding"/>
    <property type="evidence" value="ECO:0007669"/>
    <property type="project" value="UniProtKB-KW"/>
</dbReference>
<dbReference type="InterPro" id="IPR039044">
    <property type="entry name" value="Trm13"/>
</dbReference>
<comment type="similarity">
    <text evidence="1 12">Belongs to the methyltransferase TRM13 family.</text>
</comment>
<dbReference type="GO" id="GO:0106050">
    <property type="term" value="F:tRNA 2'-O-methyltransferase activity"/>
    <property type="evidence" value="ECO:0007669"/>
    <property type="project" value="UniProtKB-UniRule"/>
</dbReference>
<dbReference type="InterPro" id="IPR022776">
    <property type="entry name" value="TRM13/UPF0224_CHHC_Znf_dom"/>
</dbReference>
<evidence type="ECO:0000256" key="4">
    <source>
        <dbReference type="ARBA" id="ARBA00022691"/>
    </source>
</evidence>
<evidence type="ECO:0000259" key="13">
    <source>
        <dbReference type="PROSITE" id="PS51800"/>
    </source>
</evidence>
<dbReference type="InterPro" id="IPR007871">
    <property type="entry name" value="Methyltransferase_TRM13"/>
</dbReference>
<keyword evidence="4 12" id="KW-0949">S-adenosyl-L-methionine</keyword>
<keyword evidence="8 12" id="KW-0862">Zinc</keyword>
<comment type="function">
    <text evidence="12">tRNA methylase which 2'-O-methylates cytidine(4) in tRNA(Pro) and tRNA(Gly)(GCC), and adenosine(4) in tRNA(His).</text>
</comment>
<dbReference type="Pfam" id="PF05253">
    <property type="entry name" value="zf-U11-48K"/>
    <property type="match status" value="1"/>
</dbReference>
<evidence type="ECO:0000256" key="1">
    <source>
        <dbReference type="ARBA" id="ARBA00005265"/>
    </source>
</evidence>
<proteinExistence type="inferred from homology"/>
<dbReference type="PANTHER" id="PTHR12998">
    <property type="entry name" value="TRNA:M(4)X MODIFICATION ENZYME TRM13 HOMOLOG"/>
    <property type="match status" value="1"/>
</dbReference>
<dbReference type="PANTHER" id="PTHR12998:SF0">
    <property type="entry name" value="TRNA:M(4)X MODIFICATION ENZYME TRM13 HOMOLOG"/>
    <property type="match status" value="1"/>
</dbReference>